<dbReference type="EMBL" id="PEVJ01000022">
    <property type="protein sequence ID" value="PIU98536.1"/>
    <property type="molecule type" value="Genomic_DNA"/>
</dbReference>
<evidence type="ECO:0000259" key="9">
    <source>
        <dbReference type="PROSITE" id="PS51710"/>
    </source>
</evidence>
<proteinExistence type="inferred from homology"/>
<dbReference type="GO" id="GO:0042254">
    <property type="term" value="P:ribosome biogenesis"/>
    <property type="evidence" value="ECO:0007669"/>
    <property type="project" value="UniProtKB-UniRule"/>
</dbReference>
<reference evidence="12" key="1">
    <citation type="submission" date="2017-09" db="EMBL/GenBank/DDBJ databases">
        <title>Depth-based differentiation of microbial function through sediment-hosted aquifers and enrichment of novel symbionts in the deep terrestrial subsurface.</title>
        <authorList>
            <person name="Probst A.J."/>
            <person name="Ladd B."/>
            <person name="Jarett J.K."/>
            <person name="Geller-Mcgrath D.E."/>
            <person name="Sieber C.M.K."/>
            <person name="Emerson J.B."/>
            <person name="Anantharaman K."/>
            <person name="Thomas B.C."/>
            <person name="Malmstrom R."/>
            <person name="Stieglmeier M."/>
            <person name="Klingl A."/>
            <person name="Woyke T."/>
            <person name="Ryan C.M."/>
            <person name="Banfield J.F."/>
        </authorList>
    </citation>
    <scope>NUCLEOTIDE SEQUENCE [LARGE SCALE GENOMIC DNA]</scope>
</reference>
<evidence type="ECO:0000256" key="3">
    <source>
        <dbReference type="ARBA" id="ARBA00022723"/>
    </source>
</evidence>
<evidence type="ECO:0000256" key="2">
    <source>
        <dbReference type="ARBA" id="ARBA00022490"/>
    </source>
</evidence>
<dbReference type="InterPro" id="IPR006074">
    <property type="entry name" value="GTP1-OBG_CS"/>
</dbReference>
<dbReference type="SUPFAM" id="SSF82051">
    <property type="entry name" value="Obg GTP-binding protein N-terminal domain"/>
    <property type="match status" value="1"/>
</dbReference>
<organism evidence="11 12">
    <name type="scientific">Candidatus Wolfebacteria bacterium CG03_land_8_20_14_0_80_40_12</name>
    <dbReference type="NCBI Taxonomy" id="1975069"/>
    <lineage>
        <taxon>Bacteria</taxon>
        <taxon>Candidatus Wolfeibacteriota</taxon>
    </lineage>
</organism>
<evidence type="ECO:0000256" key="4">
    <source>
        <dbReference type="ARBA" id="ARBA00022741"/>
    </source>
</evidence>
<dbReference type="NCBIfam" id="TIGR02729">
    <property type="entry name" value="Obg_CgtA"/>
    <property type="match status" value="1"/>
</dbReference>
<dbReference type="GO" id="GO:0005525">
    <property type="term" value="F:GTP binding"/>
    <property type="evidence" value="ECO:0007669"/>
    <property type="project" value="UniProtKB-UniRule"/>
</dbReference>
<feature type="binding site" evidence="8">
    <location>
        <begin position="204"/>
        <end position="207"/>
    </location>
    <ligand>
        <name>GTP</name>
        <dbReference type="ChEBI" id="CHEBI:37565"/>
    </ligand>
</feature>
<dbReference type="PROSITE" id="PS51883">
    <property type="entry name" value="OBG"/>
    <property type="match status" value="1"/>
</dbReference>
<comment type="cofactor">
    <cofactor evidence="8">
        <name>Mg(2+)</name>
        <dbReference type="ChEBI" id="CHEBI:18420"/>
    </cofactor>
</comment>
<feature type="binding site" evidence="8">
    <location>
        <begin position="187"/>
        <end position="191"/>
    </location>
    <ligand>
        <name>GTP</name>
        <dbReference type="ChEBI" id="CHEBI:37565"/>
    </ligand>
</feature>
<evidence type="ECO:0000256" key="6">
    <source>
        <dbReference type="ARBA" id="ARBA00022842"/>
    </source>
</evidence>
<dbReference type="SUPFAM" id="SSF52540">
    <property type="entry name" value="P-loop containing nucleoside triphosphate hydrolases"/>
    <property type="match status" value="1"/>
</dbReference>
<dbReference type="GO" id="GO:0005737">
    <property type="term" value="C:cytoplasm"/>
    <property type="evidence" value="ECO:0007669"/>
    <property type="project" value="UniProtKB-SubCell"/>
</dbReference>
<keyword evidence="5 8" id="KW-0378">Hydrolase</keyword>
<dbReference type="InterPro" id="IPR006073">
    <property type="entry name" value="GTP-bd"/>
</dbReference>
<feature type="binding site" evidence="8">
    <location>
        <position position="189"/>
    </location>
    <ligand>
        <name>Mg(2+)</name>
        <dbReference type="ChEBI" id="CHEBI:18420"/>
    </ligand>
</feature>
<protein>
    <recommendedName>
        <fullName evidence="8">GTPase Obg</fullName>
        <ecNumber evidence="8">3.6.5.-</ecNumber>
    </recommendedName>
    <alternativeName>
        <fullName evidence="8">GTP-binding protein Obg</fullName>
    </alternativeName>
</protein>
<evidence type="ECO:0000256" key="5">
    <source>
        <dbReference type="ARBA" id="ARBA00022801"/>
    </source>
</evidence>
<feature type="binding site" evidence="8">
    <location>
        <begin position="162"/>
        <end position="169"/>
    </location>
    <ligand>
        <name>GTP</name>
        <dbReference type="ChEBI" id="CHEBI:37565"/>
    </ligand>
</feature>
<feature type="binding site" evidence="8">
    <location>
        <begin position="271"/>
        <end position="274"/>
    </location>
    <ligand>
        <name>GTP</name>
        <dbReference type="ChEBI" id="CHEBI:37565"/>
    </ligand>
</feature>
<sequence length="324" mass="35477">MLIDEATIKVKAGDGGRGAVSFNKNLMSLGPTGGSGGKGGSIYFEAVADLNALSQFRYKKEIRAKNGENGKDQFNDGSDGDDLVLKVPVGTMIKKIETNEVKEILKIGEKILIAKSGIGGKGNFHFRSSTNTSPKQFQTGLPGEQFTLRLELKFIADVGLIGLPNAGKSNLLNELTKAKSKVANYPFTTLEPNLGAYYELILADIPGLIEGASFGKGLGIKFLRHIERARVLFHLISAESENPVKDYKVIKKELGTYGKELIKKTEYVFLSKSDLVSAEETKKKIAALKKIHKNVSPVSVYDWDSLEKVKKILNKIKIDKKILM</sequence>
<dbReference type="InterPro" id="IPR005225">
    <property type="entry name" value="Small_GTP-bd"/>
</dbReference>
<dbReference type="InterPro" id="IPR027417">
    <property type="entry name" value="P-loop_NTPase"/>
</dbReference>
<dbReference type="InterPro" id="IPR014100">
    <property type="entry name" value="GTP-bd_Obg/CgtA"/>
</dbReference>
<keyword evidence="7 8" id="KW-0342">GTP-binding</keyword>
<dbReference type="InterPro" id="IPR045086">
    <property type="entry name" value="OBG_GTPase"/>
</dbReference>
<dbReference type="Gene3D" id="2.70.210.12">
    <property type="entry name" value="GTP1/OBG domain"/>
    <property type="match status" value="1"/>
</dbReference>
<feature type="domain" description="Obg" evidence="10">
    <location>
        <begin position="1"/>
        <end position="155"/>
    </location>
</feature>
<dbReference type="PROSITE" id="PS51710">
    <property type="entry name" value="G_OBG"/>
    <property type="match status" value="1"/>
</dbReference>
<dbReference type="PRINTS" id="PR00326">
    <property type="entry name" value="GTP1OBG"/>
</dbReference>
<dbReference type="Proteomes" id="UP000228949">
    <property type="component" value="Unassembled WGS sequence"/>
</dbReference>
<dbReference type="CDD" id="cd01898">
    <property type="entry name" value="Obg"/>
    <property type="match status" value="1"/>
</dbReference>
<dbReference type="NCBIfam" id="TIGR00231">
    <property type="entry name" value="small_GTP"/>
    <property type="match status" value="1"/>
</dbReference>
<name>A0A2M7B5Z1_9BACT</name>
<keyword evidence="4 8" id="KW-0547">Nucleotide-binding</keyword>
<gene>
    <name evidence="8" type="primary">obg</name>
    <name evidence="11" type="ORF">COS61_00945</name>
</gene>
<dbReference type="NCBIfam" id="NF008956">
    <property type="entry name" value="PRK12299.1"/>
    <property type="match status" value="1"/>
</dbReference>
<comment type="similarity">
    <text evidence="1 8">Belongs to the TRAFAC class OBG-HflX-like GTPase superfamily. OBG GTPase family.</text>
</comment>
<comment type="subunit">
    <text evidence="8">Monomer.</text>
</comment>
<comment type="caution">
    <text evidence="11">The sequence shown here is derived from an EMBL/GenBank/DDBJ whole genome shotgun (WGS) entry which is preliminary data.</text>
</comment>
<dbReference type="Pfam" id="PF01018">
    <property type="entry name" value="GTP1_OBG"/>
    <property type="match status" value="1"/>
</dbReference>
<feature type="binding site" evidence="8">
    <location>
        <begin position="299"/>
        <end position="301"/>
    </location>
    <ligand>
        <name>GTP</name>
        <dbReference type="ChEBI" id="CHEBI:37565"/>
    </ligand>
</feature>
<evidence type="ECO:0000313" key="12">
    <source>
        <dbReference type="Proteomes" id="UP000228949"/>
    </source>
</evidence>
<dbReference type="PANTHER" id="PTHR11702:SF31">
    <property type="entry name" value="MITOCHONDRIAL RIBOSOME-ASSOCIATED GTPASE 2"/>
    <property type="match status" value="1"/>
</dbReference>
<dbReference type="InterPro" id="IPR031167">
    <property type="entry name" value="G_OBG"/>
</dbReference>
<dbReference type="PANTHER" id="PTHR11702">
    <property type="entry name" value="DEVELOPMENTALLY REGULATED GTP-BINDING PROTEIN-RELATED"/>
    <property type="match status" value="1"/>
</dbReference>
<comment type="subcellular location">
    <subcellularLocation>
        <location evidence="8">Cytoplasm</location>
    </subcellularLocation>
</comment>
<evidence type="ECO:0000313" key="11">
    <source>
        <dbReference type="EMBL" id="PIU98536.1"/>
    </source>
</evidence>
<dbReference type="HAMAP" id="MF_01454">
    <property type="entry name" value="GTPase_Obg"/>
    <property type="match status" value="1"/>
</dbReference>
<dbReference type="FunFam" id="2.70.210.12:FF:000001">
    <property type="entry name" value="GTPase Obg"/>
    <property type="match status" value="1"/>
</dbReference>
<evidence type="ECO:0000256" key="8">
    <source>
        <dbReference type="HAMAP-Rule" id="MF_01454"/>
    </source>
</evidence>
<dbReference type="Pfam" id="PF01926">
    <property type="entry name" value="MMR_HSR1"/>
    <property type="match status" value="1"/>
</dbReference>
<evidence type="ECO:0000256" key="1">
    <source>
        <dbReference type="ARBA" id="ARBA00007699"/>
    </source>
</evidence>
<dbReference type="InterPro" id="IPR006169">
    <property type="entry name" value="GTP1_OBG_dom"/>
</dbReference>
<dbReference type="GO" id="GO:0000287">
    <property type="term" value="F:magnesium ion binding"/>
    <property type="evidence" value="ECO:0007669"/>
    <property type="project" value="InterPro"/>
</dbReference>
<comment type="function">
    <text evidence="8">An essential GTPase which binds GTP, GDP and possibly (p)ppGpp with moderate affinity, with high nucleotide exchange rates and a fairly low GTP hydrolysis rate. Plays a role in control of the cell cycle, stress response, ribosome biogenesis and in those bacteria that undergo differentiation, in morphogenesis control.</text>
</comment>
<keyword evidence="2 8" id="KW-0963">Cytoplasm</keyword>
<feature type="binding site" evidence="8">
    <location>
        <position position="169"/>
    </location>
    <ligand>
        <name>Mg(2+)</name>
        <dbReference type="ChEBI" id="CHEBI:18420"/>
    </ligand>
</feature>
<dbReference type="PIRSF" id="PIRSF002401">
    <property type="entry name" value="GTP_bd_Obg/CgtA"/>
    <property type="match status" value="1"/>
</dbReference>
<accession>A0A2M7B5Z1</accession>
<dbReference type="GO" id="GO:0003924">
    <property type="term" value="F:GTPase activity"/>
    <property type="evidence" value="ECO:0007669"/>
    <property type="project" value="UniProtKB-UniRule"/>
</dbReference>
<keyword evidence="3 8" id="KW-0479">Metal-binding</keyword>
<evidence type="ECO:0000256" key="7">
    <source>
        <dbReference type="ARBA" id="ARBA00023134"/>
    </source>
</evidence>
<dbReference type="PROSITE" id="PS00905">
    <property type="entry name" value="GTP1_OBG"/>
    <property type="match status" value="1"/>
</dbReference>
<keyword evidence="6 8" id="KW-0460">Magnesium</keyword>
<evidence type="ECO:0000259" key="10">
    <source>
        <dbReference type="PROSITE" id="PS51883"/>
    </source>
</evidence>
<feature type="domain" description="OBG-type G" evidence="9">
    <location>
        <begin position="156"/>
        <end position="324"/>
    </location>
</feature>
<dbReference type="AlphaFoldDB" id="A0A2M7B5Z1"/>
<dbReference type="Gene3D" id="3.40.50.300">
    <property type="entry name" value="P-loop containing nucleotide triphosphate hydrolases"/>
    <property type="match status" value="1"/>
</dbReference>
<dbReference type="InterPro" id="IPR036726">
    <property type="entry name" value="GTP1_OBG_dom_sf"/>
</dbReference>
<dbReference type="EC" id="3.6.5.-" evidence="8"/>